<dbReference type="Proteomes" id="UP000030750">
    <property type="component" value="Unassembled WGS sequence"/>
</dbReference>
<protein>
    <submittedName>
        <fullName evidence="7">Adaptor-related protein complex 3, sigma 2 subunit, putative</fullName>
    </submittedName>
</protein>
<dbReference type="OrthoDB" id="371463at2759"/>
<dbReference type="InterPro" id="IPR011012">
    <property type="entry name" value="Longin-like_dom_sf"/>
</dbReference>
<dbReference type="PROSITE" id="PS00989">
    <property type="entry name" value="CLAT_ADAPTOR_S"/>
    <property type="match status" value="1"/>
</dbReference>
<dbReference type="GO" id="GO:0030117">
    <property type="term" value="C:membrane coat"/>
    <property type="evidence" value="ECO:0007669"/>
    <property type="project" value="InterPro"/>
</dbReference>
<comment type="similarity">
    <text evidence="2">Belongs to the adaptor complexes small subunit family.</text>
</comment>
<evidence type="ECO:0000256" key="2">
    <source>
        <dbReference type="ARBA" id="ARBA00006972"/>
    </source>
</evidence>
<feature type="domain" description="AP complex mu/sigma subunit" evidence="6">
    <location>
        <begin position="60"/>
        <end position="178"/>
    </location>
</feature>
<evidence type="ECO:0000313" key="8">
    <source>
        <dbReference type="Proteomes" id="UP000030750"/>
    </source>
</evidence>
<evidence type="ECO:0000256" key="5">
    <source>
        <dbReference type="ARBA" id="ARBA00023136"/>
    </source>
</evidence>
<proteinExistence type="inferred from homology"/>
<evidence type="ECO:0000313" key="7">
    <source>
        <dbReference type="EMBL" id="CDJ51382.1"/>
    </source>
</evidence>
<dbReference type="PANTHER" id="PTHR11753">
    <property type="entry name" value="ADAPTOR COMPLEXES SMALL SUBUNIT FAMILY"/>
    <property type="match status" value="1"/>
</dbReference>
<evidence type="ECO:0000256" key="1">
    <source>
        <dbReference type="ARBA" id="ARBA00004308"/>
    </source>
</evidence>
<dbReference type="GO" id="GO:0006886">
    <property type="term" value="P:intracellular protein transport"/>
    <property type="evidence" value="ECO:0007669"/>
    <property type="project" value="UniProtKB-UniRule"/>
</dbReference>
<dbReference type="VEuPathDB" id="ToxoDB:EBH_0041610"/>
<dbReference type="GO" id="GO:0016192">
    <property type="term" value="P:vesicle-mediated transport"/>
    <property type="evidence" value="ECO:0007669"/>
    <property type="project" value="InterPro"/>
</dbReference>
<accession>U6LM04</accession>
<dbReference type="InterPro" id="IPR016635">
    <property type="entry name" value="AP_complex_ssu"/>
</dbReference>
<dbReference type="InterPro" id="IPR000804">
    <property type="entry name" value="Clathrin_sm-chain_CS"/>
</dbReference>
<dbReference type="GO" id="GO:0012505">
    <property type="term" value="C:endomembrane system"/>
    <property type="evidence" value="ECO:0007669"/>
    <property type="project" value="UniProtKB-SubCell"/>
</dbReference>
<keyword evidence="3" id="KW-0813">Transport</keyword>
<evidence type="ECO:0000259" key="6">
    <source>
        <dbReference type="Pfam" id="PF01217"/>
    </source>
</evidence>
<dbReference type="AlphaFoldDB" id="U6LM04"/>
<dbReference type="InterPro" id="IPR022775">
    <property type="entry name" value="AP_mu_sigma_su"/>
</dbReference>
<evidence type="ECO:0000256" key="4">
    <source>
        <dbReference type="ARBA" id="ARBA00022927"/>
    </source>
</evidence>
<reference evidence="7" key="2">
    <citation type="submission" date="2013-10" db="EMBL/GenBank/DDBJ databases">
        <authorList>
            <person name="Aslett M."/>
        </authorList>
    </citation>
    <scope>NUCLEOTIDE SEQUENCE [LARGE SCALE GENOMIC DNA]</scope>
    <source>
        <strain evidence="7">Houghton</strain>
    </source>
</reference>
<reference evidence="7" key="1">
    <citation type="submission" date="2013-10" db="EMBL/GenBank/DDBJ databases">
        <title>Genomic analysis of the causative agents of coccidiosis in chickens.</title>
        <authorList>
            <person name="Reid A.J."/>
            <person name="Blake D."/>
            <person name="Billington K."/>
            <person name="Browne H."/>
            <person name="Dunn M."/>
            <person name="Hung S."/>
            <person name="Kawahara F."/>
            <person name="Miranda-Saavedra D."/>
            <person name="Mourier T."/>
            <person name="Nagra H."/>
            <person name="Otto T.D."/>
            <person name="Rawlings N."/>
            <person name="Sanchez A."/>
            <person name="Sanders M."/>
            <person name="Subramaniam C."/>
            <person name="Tay Y."/>
            <person name="Dear P."/>
            <person name="Doerig C."/>
            <person name="Gruber A."/>
            <person name="Parkinson J."/>
            <person name="Shirley M."/>
            <person name="Wan K.L."/>
            <person name="Berriman M."/>
            <person name="Tomley F."/>
            <person name="Pain A."/>
        </authorList>
    </citation>
    <scope>NUCLEOTIDE SEQUENCE [LARGE SCALE GENOMIC DNA]</scope>
    <source>
        <strain evidence="7">Houghton</strain>
    </source>
</reference>
<organism evidence="7 8">
    <name type="scientific">Eimeria brunetti</name>
    <dbReference type="NCBI Taxonomy" id="51314"/>
    <lineage>
        <taxon>Eukaryota</taxon>
        <taxon>Sar</taxon>
        <taxon>Alveolata</taxon>
        <taxon>Apicomplexa</taxon>
        <taxon>Conoidasida</taxon>
        <taxon>Coccidia</taxon>
        <taxon>Eucoccidiorida</taxon>
        <taxon>Eimeriorina</taxon>
        <taxon>Eimeriidae</taxon>
        <taxon>Eimeria</taxon>
    </lineage>
</organism>
<dbReference type="Gene3D" id="3.30.450.60">
    <property type="match status" value="1"/>
</dbReference>
<keyword evidence="5" id="KW-0472">Membrane</keyword>
<dbReference type="EMBL" id="HG712783">
    <property type="protein sequence ID" value="CDJ51382.1"/>
    <property type="molecule type" value="Genomic_DNA"/>
</dbReference>
<name>U6LM04_9EIME</name>
<sequence>MKSERKLNFFQFPSVYYHDQQQQQQRQQQQQQERRCNTLNKPSSFVFFAAAAAAAALLQPQEKQQHVMRSLFAAVSRRPDDGCCCFTEDIELFGPNHRIIYRHFATLYFIFVTDHLESELGILDLIQVLDACFENVCELDLVFHYDKINYILDEIIVGGLVMETAVETILESVSAVKKLVDSETSFFA</sequence>
<evidence type="ECO:0000256" key="3">
    <source>
        <dbReference type="ARBA" id="ARBA00022448"/>
    </source>
</evidence>
<keyword evidence="4" id="KW-0653">Protein transport</keyword>
<keyword evidence="8" id="KW-1185">Reference proteome</keyword>
<comment type="subcellular location">
    <subcellularLocation>
        <location evidence="1">Endomembrane system</location>
    </subcellularLocation>
</comment>
<dbReference type="Pfam" id="PF01217">
    <property type="entry name" value="Clat_adaptor_s"/>
    <property type="match status" value="1"/>
</dbReference>
<dbReference type="SUPFAM" id="SSF64356">
    <property type="entry name" value="SNARE-like"/>
    <property type="match status" value="1"/>
</dbReference>
<gene>
    <name evidence="7" type="ORF">EBH_0041610</name>
</gene>